<feature type="binding site" evidence="11">
    <location>
        <position position="158"/>
    </location>
    <ligand>
        <name>NAD(+)</name>
        <dbReference type="ChEBI" id="CHEBI:57540"/>
    </ligand>
</feature>
<name>A0A423MC49_PSEFL</name>
<dbReference type="EC" id="1.1.1.22" evidence="3 8"/>
<feature type="binding site" evidence="11">
    <location>
        <position position="35"/>
    </location>
    <ligand>
        <name>NAD(+)</name>
        <dbReference type="ChEBI" id="CHEBI:57540"/>
    </ligand>
</feature>
<organism evidence="13 14">
    <name type="scientific">Pseudomonas fluorescens</name>
    <dbReference type="NCBI Taxonomy" id="294"/>
    <lineage>
        <taxon>Bacteria</taxon>
        <taxon>Pseudomonadati</taxon>
        <taxon>Pseudomonadota</taxon>
        <taxon>Gammaproteobacteria</taxon>
        <taxon>Pseudomonadales</taxon>
        <taxon>Pseudomonadaceae</taxon>
        <taxon>Pseudomonas</taxon>
    </lineage>
</organism>
<feature type="binding site" evidence="11">
    <location>
        <position position="30"/>
    </location>
    <ligand>
        <name>NAD(+)</name>
        <dbReference type="ChEBI" id="CHEBI:57540"/>
    </ligand>
</feature>
<proteinExistence type="inferred from homology"/>
<dbReference type="PIRSF" id="PIRSF000124">
    <property type="entry name" value="UDPglc_GDPman_dh"/>
    <property type="match status" value="1"/>
</dbReference>
<comment type="caution">
    <text evidence="13">The sequence shown here is derived from an EMBL/GenBank/DDBJ whole genome shotgun (WGS) entry which is preliminary data.</text>
</comment>
<dbReference type="InterPro" id="IPR036220">
    <property type="entry name" value="UDP-Glc/GDP-Man_DH_C_sf"/>
</dbReference>
<feature type="binding site" evidence="10">
    <location>
        <begin position="155"/>
        <end position="158"/>
    </location>
    <ligand>
        <name>substrate</name>
    </ligand>
</feature>
<dbReference type="EMBL" id="MOBX01000013">
    <property type="protein sequence ID" value="RON80829.1"/>
    <property type="molecule type" value="Genomic_DNA"/>
</dbReference>
<dbReference type="Pfam" id="PF00984">
    <property type="entry name" value="UDPG_MGDP_dh"/>
    <property type="match status" value="1"/>
</dbReference>
<evidence type="ECO:0000259" key="12">
    <source>
        <dbReference type="SMART" id="SM00984"/>
    </source>
</evidence>
<keyword evidence="6 8" id="KW-0520">NAD</keyword>
<feature type="binding site" evidence="10">
    <location>
        <position position="327"/>
    </location>
    <ligand>
        <name>substrate</name>
    </ligand>
</feature>
<dbReference type="SUPFAM" id="SSF51735">
    <property type="entry name" value="NAD(P)-binding Rossmann-fold domains"/>
    <property type="match status" value="1"/>
</dbReference>
<evidence type="ECO:0000256" key="8">
    <source>
        <dbReference type="PIRNR" id="PIRNR000124"/>
    </source>
</evidence>
<accession>A0A423MC49</accession>
<evidence type="ECO:0000256" key="2">
    <source>
        <dbReference type="ARBA" id="ARBA00006601"/>
    </source>
</evidence>
<evidence type="ECO:0000256" key="5">
    <source>
        <dbReference type="ARBA" id="ARBA00023002"/>
    </source>
</evidence>
<dbReference type="UniPathway" id="UPA00038">
    <property type="reaction ID" value="UER00491"/>
</dbReference>
<reference evidence="13 14" key="1">
    <citation type="submission" date="2016-10" db="EMBL/GenBank/DDBJ databases">
        <title>Comparative genome analysis of multiple Pseudomonas spp. focuses on biocontrol and plant growth promoting traits.</title>
        <authorList>
            <person name="Tao X.-Y."/>
            <person name="Taylor C.G."/>
        </authorList>
    </citation>
    <scope>NUCLEOTIDE SEQUENCE [LARGE SCALE GENOMIC DNA]</scope>
    <source>
        <strain evidence="13 14">28B5</strain>
    </source>
</reference>
<dbReference type="GO" id="GO:0006065">
    <property type="term" value="P:UDP-glucuronate biosynthetic process"/>
    <property type="evidence" value="ECO:0007669"/>
    <property type="project" value="UniProtKB-UniPathway"/>
</dbReference>
<evidence type="ECO:0000256" key="7">
    <source>
        <dbReference type="ARBA" id="ARBA00047473"/>
    </source>
</evidence>
<evidence type="ECO:0000256" key="10">
    <source>
        <dbReference type="PIRSR" id="PIRSR500134-2"/>
    </source>
</evidence>
<dbReference type="PANTHER" id="PTHR43750">
    <property type="entry name" value="UDP-GLUCOSE 6-DEHYDROGENASE TUAD"/>
    <property type="match status" value="1"/>
</dbReference>
<dbReference type="InterPro" id="IPR014027">
    <property type="entry name" value="UDP-Glc/GDP-Man_DH_C"/>
</dbReference>
<dbReference type="SMART" id="SM00984">
    <property type="entry name" value="UDPG_MGDP_dh_C"/>
    <property type="match status" value="1"/>
</dbReference>
<feature type="binding site" evidence="11">
    <location>
        <position position="86"/>
    </location>
    <ligand>
        <name>NAD(+)</name>
        <dbReference type="ChEBI" id="CHEBI:57540"/>
    </ligand>
</feature>
<dbReference type="AlphaFoldDB" id="A0A423MC49"/>
<feature type="active site" description="Nucleophile" evidence="9">
    <location>
        <position position="266"/>
    </location>
</feature>
<dbReference type="OrthoDB" id="9803238at2"/>
<dbReference type="PANTHER" id="PTHR43750:SF3">
    <property type="entry name" value="UDP-GLUCOSE 6-DEHYDROGENASE TUAD"/>
    <property type="match status" value="1"/>
</dbReference>
<dbReference type="InterPro" id="IPR028357">
    <property type="entry name" value="UDPglc_DH_bac"/>
</dbReference>
<comment type="catalytic activity">
    <reaction evidence="7 8">
        <text>UDP-alpha-D-glucose + 2 NAD(+) + H2O = UDP-alpha-D-glucuronate + 2 NADH + 3 H(+)</text>
        <dbReference type="Rhea" id="RHEA:23596"/>
        <dbReference type="ChEBI" id="CHEBI:15377"/>
        <dbReference type="ChEBI" id="CHEBI:15378"/>
        <dbReference type="ChEBI" id="CHEBI:57540"/>
        <dbReference type="ChEBI" id="CHEBI:57945"/>
        <dbReference type="ChEBI" id="CHEBI:58052"/>
        <dbReference type="ChEBI" id="CHEBI:58885"/>
        <dbReference type="EC" id="1.1.1.22"/>
    </reaction>
</comment>
<dbReference type="PIRSF" id="PIRSF500134">
    <property type="entry name" value="UDPglc_DH_bac"/>
    <property type="match status" value="1"/>
</dbReference>
<feature type="binding site" evidence="11">
    <location>
        <position position="269"/>
    </location>
    <ligand>
        <name>NAD(+)</name>
        <dbReference type="ChEBI" id="CHEBI:57540"/>
    </ligand>
</feature>
<evidence type="ECO:0000256" key="9">
    <source>
        <dbReference type="PIRSR" id="PIRSR500134-1"/>
    </source>
</evidence>
<dbReference type="SUPFAM" id="SSF52413">
    <property type="entry name" value="UDP-glucose/GDP-mannose dehydrogenase C-terminal domain"/>
    <property type="match status" value="1"/>
</dbReference>
<keyword evidence="5 8" id="KW-0560">Oxidoreductase</keyword>
<feature type="binding site" evidence="10">
    <location>
        <begin position="255"/>
        <end position="259"/>
    </location>
    <ligand>
        <name>substrate</name>
    </ligand>
</feature>
<dbReference type="Pfam" id="PF03720">
    <property type="entry name" value="UDPG_MGDP_dh_C"/>
    <property type="match status" value="1"/>
</dbReference>
<gene>
    <name evidence="13" type="ORF">BK670_11605</name>
</gene>
<dbReference type="GO" id="GO:0051287">
    <property type="term" value="F:NAD binding"/>
    <property type="evidence" value="ECO:0007669"/>
    <property type="project" value="InterPro"/>
</dbReference>
<dbReference type="InterPro" id="IPR017476">
    <property type="entry name" value="UDP-Glc/GDP-Man"/>
</dbReference>
<evidence type="ECO:0000256" key="6">
    <source>
        <dbReference type="ARBA" id="ARBA00023027"/>
    </source>
</evidence>
<evidence type="ECO:0000256" key="11">
    <source>
        <dbReference type="PIRSR" id="PIRSR500134-3"/>
    </source>
</evidence>
<dbReference type="Gene3D" id="1.20.5.100">
    <property type="entry name" value="Cytochrome c1, transmembrane anchor, C-terminal"/>
    <property type="match status" value="1"/>
</dbReference>
<dbReference type="GO" id="GO:0003979">
    <property type="term" value="F:UDP-glucose 6-dehydrogenase activity"/>
    <property type="evidence" value="ECO:0007669"/>
    <property type="project" value="UniProtKB-EC"/>
</dbReference>
<feature type="binding site" evidence="10">
    <location>
        <position position="263"/>
    </location>
    <ligand>
        <name>substrate</name>
    </ligand>
</feature>
<evidence type="ECO:0000313" key="14">
    <source>
        <dbReference type="Proteomes" id="UP000285378"/>
    </source>
</evidence>
<dbReference type="Pfam" id="PF03721">
    <property type="entry name" value="UDPG_MGDP_dh_N"/>
    <property type="match status" value="1"/>
</dbReference>
<dbReference type="Proteomes" id="UP000285378">
    <property type="component" value="Unassembled WGS sequence"/>
</dbReference>
<dbReference type="Gene3D" id="3.40.50.720">
    <property type="entry name" value="NAD(P)-binding Rossmann-like Domain"/>
    <property type="match status" value="2"/>
</dbReference>
<feature type="domain" description="UDP-glucose/GDP-mannose dehydrogenase C-terminal" evidence="12">
    <location>
        <begin position="320"/>
        <end position="424"/>
    </location>
</feature>
<sequence>MKITVFGSGYVGLVQAAVLAEVGHDVVCMDVDQKKVDLLRQGHVSIFEPGLASLVREGLDSKRLQFTTDEKLAVQHGRVAFIAVGTPSREDGSADLRYVLSVGDAIARHREQALIIVEKSTVPVGTGDTLRTHIEKALIKVGRLLQFDIVSNPEFLKEGSAVADCRRPDRIVIGCEGDEVRDVMRDLYSPFNRNHDRIMFMDLRSAELTKYAANCMLATKISFINQIAELAEHLGADIESVRQGIGADTRIGYHFIYPGCGYGGSCFPKDMRALIHSAEEAHCSSDLLQAVEAINQRQKHKLFERINAFYKGDLRGKTFALWGLAFKPNTDDMRDAPSRVLLEELWAAGASVRAFDPEAMQETQNLYPDESKLMLMGTPESVLPGADALIICTEWQQFKAPDFDLIKQRLNTPVIFDGRNLYDAERLARNGFQYFPMGRGESRKLPIPLQQWPHASDVA</sequence>
<comment type="pathway">
    <text evidence="1">Nucleotide-sugar biosynthesis; UDP-alpha-D-glucuronate biosynthesis; UDP-alpha-D-glucuronate from UDP-alpha-D-glucose: step 1/1.</text>
</comment>
<dbReference type="SUPFAM" id="SSF48179">
    <property type="entry name" value="6-phosphogluconate dehydrogenase C-terminal domain-like"/>
    <property type="match status" value="1"/>
</dbReference>
<feature type="binding site" evidence="11">
    <location>
        <position position="334"/>
    </location>
    <ligand>
        <name>NAD(+)</name>
        <dbReference type="ChEBI" id="CHEBI:57540"/>
    </ligand>
</feature>
<dbReference type="InterPro" id="IPR008927">
    <property type="entry name" value="6-PGluconate_DH-like_C_sf"/>
</dbReference>
<feature type="binding site" evidence="11">
    <location>
        <position position="121"/>
    </location>
    <ligand>
        <name>NAD(+)</name>
        <dbReference type="ChEBI" id="CHEBI:57540"/>
    </ligand>
</feature>
<dbReference type="GO" id="GO:0000271">
    <property type="term" value="P:polysaccharide biosynthetic process"/>
    <property type="evidence" value="ECO:0007669"/>
    <property type="project" value="InterPro"/>
</dbReference>
<comment type="similarity">
    <text evidence="2 8">Belongs to the UDP-glucose/GDP-mannose dehydrogenase family.</text>
</comment>
<dbReference type="InterPro" id="IPR036291">
    <property type="entry name" value="NAD(P)-bd_dom_sf"/>
</dbReference>
<dbReference type="RefSeq" id="WP_123449961.1">
    <property type="nucleotide sequence ID" value="NZ_MOBX01000013.1"/>
</dbReference>
<evidence type="ECO:0000256" key="4">
    <source>
        <dbReference type="ARBA" id="ARBA00015132"/>
    </source>
</evidence>
<evidence type="ECO:0000256" key="1">
    <source>
        <dbReference type="ARBA" id="ARBA00004701"/>
    </source>
</evidence>
<feature type="binding site" evidence="10">
    <location>
        <position position="210"/>
    </location>
    <ligand>
        <name>substrate</name>
    </ligand>
</feature>
<protein>
    <recommendedName>
        <fullName evidence="4 8">UDP-glucose 6-dehydrogenase</fullName>
        <ecNumber evidence="3 8">1.1.1.22</ecNumber>
    </recommendedName>
</protein>
<dbReference type="InterPro" id="IPR014026">
    <property type="entry name" value="UDP-Glc/GDP-Man_DH_dimer"/>
</dbReference>
<dbReference type="NCBIfam" id="TIGR03026">
    <property type="entry name" value="NDP-sugDHase"/>
    <property type="match status" value="1"/>
</dbReference>
<evidence type="ECO:0000256" key="3">
    <source>
        <dbReference type="ARBA" id="ARBA00012954"/>
    </source>
</evidence>
<evidence type="ECO:0000313" key="13">
    <source>
        <dbReference type="EMBL" id="RON80829.1"/>
    </source>
</evidence>
<dbReference type="InterPro" id="IPR001732">
    <property type="entry name" value="UDP-Glc/GDP-Man_DH_N"/>
</dbReference>